<evidence type="ECO:0000313" key="2">
    <source>
        <dbReference type="Proteomes" id="UP000664859"/>
    </source>
</evidence>
<organism evidence="1 2">
    <name type="scientific">Tribonema minus</name>
    <dbReference type="NCBI Taxonomy" id="303371"/>
    <lineage>
        <taxon>Eukaryota</taxon>
        <taxon>Sar</taxon>
        <taxon>Stramenopiles</taxon>
        <taxon>Ochrophyta</taxon>
        <taxon>PX clade</taxon>
        <taxon>Xanthophyceae</taxon>
        <taxon>Tribonematales</taxon>
        <taxon>Tribonemataceae</taxon>
        <taxon>Tribonema</taxon>
    </lineage>
</organism>
<gene>
    <name evidence="1" type="ORF">JKP88DRAFT_282703</name>
</gene>
<accession>A0A835YLJ0</accession>
<reference evidence="1" key="1">
    <citation type="submission" date="2021-02" db="EMBL/GenBank/DDBJ databases">
        <title>First Annotated Genome of the Yellow-green Alga Tribonema minus.</title>
        <authorList>
            <person name="Mahan K.M."/>
        </authorList>
    </citation>
    <scope>NUCLEOTIDE SEQUENCE</scope>
    <source>
        <strain evidence="1">UTEX B ZZ1240</strain>
    </source>
</reference>
<dbReference type="AlphaFoldDB" id="A0A835YLJ0"/>
<keyword evidence="2" id="KW-1185">Reference proteome</keyword>
<evidence type="ECO:0000313" key="1">
    <source>
        <dbReference type="EMBL" id="KAG5176683.1"/>
    </source>
</evidence>
<protein>
    <submittedName>
        <fullName evidence="1">Uncharacterized protein</fullName>
    </submittedName>
</protein>
<dbReference type="Proteomes" id="UP000664859">
    <property type="component" value="Unassembled WGS sequence"/>
</dbReference>
<sequence length="245" mass="27338">MQTRKKACDGSASARVMQRAELLQCVVEYLGDDEDLCSAATLCRTASDDSIWSPLLNRLCYEFPQPEYDLPIIPGFTTDSHAAFSAHCHSWHHCESRKDLRWRLPAAFVDPRHADPEGFAQLPAARRWAALRMHMTKVLRRLRVPLTDAAVRANMKFLADWVRDALCDHELFHEDEVQQALARVTTRSTARACTGFCISELESNGLCPGSYARDAIVDGWANWGPSGTSSANALLWCITGVDFGP</sequence>
<proteinExistence type="predicted"/>
<comment type="caution">
    <text evidence="1">The sequence shown here is derived from an EMBL/GenBank/DDBJ whole genome shotgun (WGS) entry which is preliminary data.</text>
</comment>
<dbReference type="EMBL" id="JAFCMP010000535">
    <property type="protein sequence ID" value="KAG5176683.1"/>
    <property type="molecule type" value="Genomic_DNA"/>
</dbReference>
<name>A0A835YLJ0_9STRA</name>